<keyword evidence="4" id="KW-1003">Cell membrane</keyword>
<keyword evidence="5" id="KW-0547">Nucleotide-binding</keyword>
<dbReference type="NCBIfam" id="NF008453">
    <property type="entry name" value="PRK11308.1"/>
    <property type="match status" value="2"/>
</dbReference>
<dbReference type="PANTHER" id="PTHR43297:SF2">
    <property type="entry name" value="DIPEPTIDE TRANSPORT ATP-BINDING PROTEIN DPPD"/>
    <property type="match status" value="1"/>
</dbReference>
<comment type="similarity">
    <text evidence="2">Belongs to the ABC transporter superfamily.</text>
</comment>
<dbReference type="FunFam" id="3.40.50.300:FF:000016">
    <property type="entry name" value="Oligopeptide ABC transporter ATP-binding component"/>
    <property type="match status" value="1"/>
</dbReference>
<evidence type="ECO:0000256" key="2">
    <source>
        <dbReference type="ARBA" id="ARBA00005417"/>
    </source>
</evidence>
<dbReference type="PROSITE" id="PS50893">
    <property type="entry name" value="ABC_TRANSPORTER_2"/>
    <property type="match status" value="2"/>
</dbReference>
<reference evidence="10 11" key="1">
    <citation type="journal article" date="2009" name="Stand. Genomic Sci.">
        <title>Complete genome sequence of Beutenbergia cavernae type strain (HKI 0122).</title>
        <authorList>
            <person name="Land M."/>
            <person name="Pukall R."/>
            <person name="Abt B."/>
            <person name="Goker M."/>
            <person name="Rohde M."/>
            <person name="Glavina Del Rio T."/>
            <person name="Tice H."/>
            <person name="Copeland A."/>
            <person name="Cheng J.F."/>
            <person name="Lucas S."/>
            <person name="Chen F."/>
            <person name="Nolan M."/>
            <person name="Bruce D."/>
            <person name="Goodwin L."/>
            <person name="Pitluck S."/>
            <person name="Ivanova N."/>
            <person name="Mavromatis K."/>
            <person name="Ovchinnikova G."/>
            <person name="Pati A."/>
            <person name="Chen A."/>
            <person name="Palaniappan K."/>
            <person name="Hauser L."/>
            <person name="Chang Y.J."/>
            <person name="Jefferies C.C."/>
            <person name="Saunders E."/>
            <person name="Brettin T."/>
            <person name="Detter J.C."/>
            <person name="Han C."/>
            <person name="Chain P."/>
            <person name="Bristow J."/>
            <person name="Eisen J.A."/>
            <person name="Markowitz V."/>
            <person name="Hugenholtz P."/>
            <person name="Kyrpides N.C."/>
            <person name="Klenk H.P."/>
            <person name="Lapidus A."/>
        </authorList>
    </citation>
    <scope>NUCLEOTIDE SEQUENCE [LARGE SCALE GENOMIC DNA]</scope>
    <source>
        <strain evidence="11">ATCC BAA-8 / DSM 12333 / NBRC 16432</strain>
    </source>
</reference>
<dbReference type="InterPro" id="IPR027417">
    <property type="entry name" value="P-loop_NTPase"/>
</dbReference>
<dbReference type="SUPFAM" id="SSF52540">
    <property type="entry name" value="P-loop containing nucleoside triphosphate hydrolases"/>
    <property type="match status" value="2"/>
</dbReference>
<keyword evidence="6" id="KW-0067">ATP-binding</keyword>
<dbReference type="GO" id="GO:0005886">
    <property type="term" value="C:plasma membrane"/>
    <property type="evidence" value="ECO:0007669"/>
    <property type="project" value="UniProtKB-SubCell"/>
</dbReference>
<name>C5C1H6_BEUC1</name>
<dbReference type="Proteomes" id="UP000007962">
    <property type="component" value="Chromosome"/>
</dbReference>
<dbReference type="RefSeq" id="WP_015883823.1">
    <property type="nucleotide sequence ID" value="NC_012669.1"/>
</dbReference>
<dbReference type="OrthoDB" id="4008250at2"/>
<evidence type="ECO:0000256" key="4">
    <source>
        <dbReference type="ARBA" id="ARBA00022475"/>
    </source>
</evidence>
<dbReference type="InterPro" id="IPR050388">
    <property type="entry name" value="ABC_Ni/Peptide_Import"/>
</dbReference>
<organism evidence="10 11">
    <name type="scientific">Beutenbergia cavernae (strain ATCC BAA-8 / DSM 12333 / CCUG 43141 / JCM 11478 / NBRC 16432 / NCIMB 13614 / HKI 0122)</name>
    <dbReference type="NCBI Taxonomy" id="471853"/>
    <lineage>
        <taxon>Bacteria</taxon>
        <taxon>Bacillati</taxon>
        <taxon>Actinomycetota</taxon>
        <taxon>Actinomycetes</taxon>
        <taxon>Micrococcales</taxon>
        <taxon>Beutenbergiaceae</taxon>
        <taxon>Beutenbergia</taxon>
    </lineage>
</organism>
<dbReference type="Pfam" id="PF08352">
    <property type="entry name" value="oligo_HPY"/>
    <property type="match status" value="2"/>
</dbReference>
<dbReference type="KEGG" id="bcv:Bcav_3343"/>
<feature type="domain" description="ABC transporter" evidence="9">
    <location>
        <begin position="331"/>
        <end position="571"/>
    </location>
</feature>
<dbReference type="GO" id="GO:0016887">
    <property type="term" value="F:ATP hydrolysis activity"/>
    <property type="evidence" value="ECO:0007669"/>
    <property type="project" value="InterPro"/>
</dbReference>
<dbReference type="InterPro" id="IPR003593">
    <property type="entry name" value="AAA+_ATPase"/>
</dbReference>
<dbReference type="NCBIfam" id="NF007739">
    <property type="entry name" value="PRK10419.1"/>
    <property type="match status" value="2"/>
</dbReference>
<evidence type="ECO:0000256" key="1">
    <source>
        <dbReference type="ARBA" id="ARBA00004202"/>
    </source>
</evidence>
<keyword evidence="11" id="KW-1185">Reference proteome</keyword>
<keyword evidence="7" id="KW-0472">Membrane</keyword>
<dbReference type="CDD" id="cd03257">
    <property type="entry name" value="ABC_NikE_OppD_transporters"/>
    <property type="match status" value="2"/>
</dbReference>
<comment type="subcellular location">
    <subcellularLocation>
        <location evidence="1">Cell membrane</location>
        <topology evidence="1">Peripheral membrane protein</topology>
    </subcellularLocation>
</comment>
<dbReference type="InterPro" id="IPR017871">
    <property type="entry name" value="ABC_transporter-like_CS"/>
</dbReference>
<protein>
    <submittedName>
        <fullName evidence="10">ABC transporter related</fullName>
    </submittedName>
</protein>
<sequence length="588" mass="63121">MSRASRTARIRLDENAPLLDVAGLRTGFRRADGDEFIAVDGVTFTLRQGRALAIVGESGSGKSVTVRSLLRLLPRTGRILDGQARFGGTDLVGASDRTLRTIRGREVGMVFQNAMEALNPTIPVGRQLAEALTWHRLCSRSEARERAVATLGDVGIPDPERRARMYPFQLSGGMRQRAMIAMAIIAGPRLVVADEPTTALDVTVQAQVLDLLAEIKDSGTGMIMVTHDLGVARRFCDDVLVMNQGKVVESGTISEVLDAPREPYTQMLLDATLEVGDVARAPDGSATAPPRLVTASAPQVASDDDAPSPTPMAASLVTPAAASDDASAPIVVAEHLDKTFHSRGGDTHAVRDVSLTIERGRTLGLVGESGSGKSTVARLVMGLYEPDSGRVLLDGHDLHDETSNAQRRRMQMVFQNPYGSLLPHYTAGANITESLRLQDIGTPAERTERAAELLRLVGLSPDDARRYPQQFSGGQQQRIAIARALAPEPEVLVCDEPTSALDVSIQAQILDLLSEIQERLGVAYLLISHNLAVVERMSDEVAVMKDGAIVERGDRRAIFATPQHPYTHQLLDAILPVRGVGATSAAFA</sequence>
<evidence type="ECO:0000259" key="9">
    <source>
        <dbReference type="PROSITE" id="PS50893"/>
    </source>
</evidence>
<dbReference type="Pfam" id="PF00005">
    <property type="entry name" value="ABC_tran"/>
    <property type="match status" value="2"/>
</dbReference>
<proteinExistence type="inferred from homology"/>
<evidence type="ECO:0000256" key="8">
    <source>
        <dbReference type="SAM" id="MobiDB-lite"/>
    </source>
</evidence>
<dbReference type="SMART" id="SM00382">
    <property type="entry name" value="AAA"/>
    <property type="match status" value="2"/>
</dbReference>
<dbReference type="GO" id="GO:0005524">
    <property type="term" value="F:ATP binding"/>
    <property type="evidence" value="ECO:0007669"/>
    <property type="project" value="UniProtKB-KW"/>
</dbReference>
<keyword evidence="3" id="KW-0813">Transport</keyword>
<dbReference type="GO" id="GO:0015833">
    <property type="term" value="P:peptide transport"/>
    <property type="evidence" value="ECO:0007669"/>
    <property type="project" value="InterPro"/>
</dbReference>
<dbReference type="EMBL" id="CP001618">
    <property type="protein sequence ID" value="ACQ81586.1"/>
    <property type="molecule type" value="Genomic_DNA"/>
</dbReference>
<evidence type="ECO:0000256" key="6">
    <source>
        <dbReference type="ARBA" id="ARBA00022840"/>
    </source>
</evidence>
<accession>C5C1H6</accession>
<dbReference type="InterPro" id="IPR003439">
    <property type="entry name" value="ABC_transporter-like_ATP-bd"/>
</dbReference>
<feature type="region of interest" description="Disordered" evidence="8">
    <location>
        <begin position="281"/>
        <end position="313"/>
    </location>
</feature>
<feature type="domain" description="ABC transporter" evidence="9">
    <location>
        <begin position="19"/>
        <end position="269"/>
    </location>
</feature>
<dbReference type="InterPro" id="IPR013563">
    <property type="entry name" value="Oligopep_ABC_C"/>
</dbReference>
<gene>
    <name evidence="10" type="ordered locus">Bcav_3343</name>
</gene>
<dbReference type="STRING" id="471853.Bcav_3343"/>
<dbReference type="PROSITE" id="PS00211">
    <property type="entry name" value="ABC_TRANSPORTER_1"/>
    <property type="match status" value="2"/>
</dbReference>
<evidence type="ECO:0000256" key="3">
    <source>
        <dbReference type="ARBA" id="ARBA00022448"/>
    </source>
</evidence>
<evidence type="ECO:0000313" key="10">
    <source>
        <dbReference type="EMBL" id="ACQ81586.1"/>
    </source>
</evidence>
<dbReference type="AlphaFoldDB" id="C5C1H6"/>
<evidence type="ECO:0000256" key="5">
    <source>
        <dbReference type="ARBA" id="ARBA00022741"/>
    </source>
</evidence>
<dbReference type="eggNOG" id="COG4172">
    <property type="taxonomic scope" value="Bacteria"/>
</dbReference>
<dbReference type="PANTHER" id="PTHR43297">
    <property type="entry name" value="OLIGOPEPTIDE TRANSPORT ATP-BINDING PROTEIN APPD"/>
    <property type="match status" value="1"/>
</dbReference>
<evidence type="ECO:0000313" key="11">
    <source>
        <dbReference type="Proteomes" id="UP000007962"/>
    </source>
</evidence>
<dbReference type="Gene3D" id="3.40.50.300">
    <property type="entry name" value="P-loop containing nucleotide triphosphate hydrolases"/>
    <property type="match status" value="2"/>
</dbReference>
<dbReference type="HOGENOM" id="CLU_000604_86_2_11"/>
<evidence type="ECO:0000256" key="7">
    <source>
        <dbReference type="ARBA" id="ARBA00023136"/>
    </source>
</evidence>